<dbReference type="InterPro" id="IPR000477">
    <property type="entry name" value="RT_dom"/>
</dbReference>
<dbReference type="Pfam" id="PF00078">
    <property type="entry name" value="RVT_1"/>
    <property type="match status" value="1"/>
</dbReference>
<dbReference type="SUPFAM" id="SSF56672">
    <property type="entry name" value="DNA/RNA polymerases"/>
    <property type="match status" value="1"/>
</dbReference>
<evidence type="ECO:0000313" key="2">
    <source>
        <dbReference type="Proteomes" id="UP000694865"/>
    </source>
</evidence>
<dbReference type="Gene3D" id="3.30.70.270">
    <property type="match status" value="1"/>
</dbReference>
<name>A0ABM0MRX3_SACKO</name>
<evidence type="ECO:0000259" key="1">
    <source>
        <dbReference type="PROSITE" id="PS50878"/>
    </source>
</evidence>
<protein>
    <submittedName>
        <fullName evidence="3">RNA-directed DNA polymerase from mobile element jockey-like</fullName>
    </submittedName>
</protein>
<dbReference type="InterPro" id="IPR043502">
    <property type="entry name" value="DNA/RNA_pol_sf"/>
</dbReference>
<accession>A0ABM0MRX3</accession>
<dbReference type="RefSeq" id="XP_006822764.1">
    <property type="nucleotide sequence ID" value="XM_006822701.1"/>
</dbReference>
<dbReference type="PANTHER" id="PTHR47027:SF26">
    <property type="entry name" value="REVERSE TRANSCRIPTASE DOMAIN-CONTAINING PROTEIN"/>
    <property type="match status" value="1"/>
</dbReference>
<dbReference type="GeneID" id="102806835"/>
<gene>
    <name evidence="3" type="primary">LOC102806835</name>
</gene>
<feature type="domain" description="Reverse transcriptase" evidence="1">
    <location>
        <begin position="1"/>
        <end position="188"/>
    </location>
</feature>
<dbReference type="PROSITE" id="PS50878">
    <property type="entry name" value="RT_POL"/>
    <property type="match status" value="1"/>
</dbReference>
<feature type="non-terminal residue" evidence="3">
    <location>
        <position position="1"/>
    </location>
</feature>
<reference evidence="3" key="1">
    <citation type="submission" date="2025-08" db="UniProtKB">
        <authorList>
            <consortium name="RefSeq"/>
        </authorList>
    </citation>
    <scope>IDENTIFICATION</scope>
    <source>
        <tissue evidence="3">Testes</tissue>
    </source>
</reference>
<dbReference type="PANTHER" id="PTHR47027">
    <property type="entry name" value="REVERSE TRANSCRIPTASE DOMAIN-CONTAINING PROTEIN"/>
    <property type="match status" value="1"/>
</dbReference>
<evidence type="ECO:0000313" key="3">
    <source>
        <dbReference type="RefSeq" id="XP_006822764.1"/>
    </source>
</evidence>
<dbReference type="PRINTS" id="PR01345">
    <property type="entry name" value="CERVTRCPTASE"/>
</dbReference>
<sequence length="284" mass="32309">NRISQDLSTIAAFVDLRKAFDSVDRDALLYKLLINGINGKMYKSIRAMYSDTNSSVKLNDFKTDWFNTEQGVRQCDNLSPTLFSIFINDLAVEINLKQKGITLDNNVNVSILLYADDIVLLADNEIDMQMMLSHLNSWCEKWKIRVNNVKSKMLHFRKASEARSAFQFCIGDDVLDYTDKYKYLGIVLDEFVDYPVTAGIAADSASRALGALFVKFKTHKNLEFSTFTKLYDASVAPILDYCSGVWGFSKFEKCEMIQNRALRFFLGTHRFSPLPAVKGDTGWV</sequence>
<proteinExistence type="predicted"/>
<dbReference type="Proteomes" id="UP000694865">
    <property type="component" value="Unplaced"/>
</dbReference>
<keyword evidence="2" id="KW-1185">Reference proteome</keyword>
<organism evidence="2 3">
    <name type="scientific">Saccoglossus kowalevskii</name>
    <name type="common">Acorn worm</name>
    <dbReference type="NCBI Taxonomy" id="10224"/>
    <lineage>
        <taxon>Eukaryota</taxon>
        <taxon>Metazoa</taxon>
        <taxon>Hemichordata</taxon>
        <taxon>Enteropneusta</taxon>
        <taxon>Harrimaniidae</taxon>
        <taxon>Saccoglossus</taxon>
    </lineage>
</organism>
<dbReference type="CDD" id="cd01650">
    <property type="entry name" value="RT_nLTR_like"/>
    <property type="match status" value="1"/>
</dbReference>
<dbReference type="InterPro" id="IPR043128">
    <property type="entry name" value="Rev_trsase/Diguanyl_cyclase"/>
</dbReference>